<feature type="compositionally biased region" description="Polar residues" evidence="1">
    <location>
        <begin position="310"/>
        <end position="319"/>
    </location>
</feature>
<feature type="compositionally biased region" description="Low complexity" evidence="1">
    <location>
        <begin position="717"/>
        <end position="727"/>
    </location>
</feature>
<evidence type="ECO:0008006" key="5">
    <source>
        <dbReference type="Google" id="ProtNLM"/>
    </source>
</evidence>
<feature type="region of interest" description="Disordered" evidence="1">
    <location>
        <begin position="18"/>
        <end position="124"/>
    </location>
</feature>
<feature type="compositionally biased region" description="Basic and acidic residues" evidence="1">
    <location>
        <begin position="102"/>
        <end position="111"/>
    </location>
</feature>
<feature type="compositionally biased region" description="Low complexity" evidence="1">
    <location>
        <begin position="401"/>
        <end position="415"/>
    </location>
</feature>
<feature type="compositionally biased region" description="Low complexity" evidence="1">
    <location>
        <begin position="444"/>
        <end position="454"/>
    </location>
</feature>
<dbReference type="Proteomes" id="UP000663851">
    <property type="component" value="Unassembled WGS sequence"/>
</dbReference>
<dbReference type="Gene3D" id="1.10.150.50">
    <property type="entry name" value="Transcription Factor, Ets-1"/>
    <property type="match status" value="1"/>
</dbReference>
<name>A0A817ZL87_9BILA</name>
<feature type="region of interest" description="Disordered" evidence="1">
    <location>
        <begin position="310"/>
        <end position="338"/>
    </location>
</feature>
<feature type="region of interest" description="Disordered" evidence="1">
    <location>
        <begin position="398"/>
        <end position="419"/>
    </location>
</feature>
<feature type="region of interest" description="Disordered" evidence="1">
    <location>
        <begin position="717"/>
        <end position="748"/>
    </location>
</feature>
<dbReference type="AlphaFoldDB" id="A0A817ZL87"/>
<dbReference type="EMBL" id="CAJNYD010002137">
    <property type="protein sequence ID" value="CAF3394621.1"/>
    <property type="molecule type" value="Genomic_DNA"/>
</dbReference>
<reference evidence="2" key="1">
    <citation type="submission" date="2021-02" db="EMBL/GenBank/DDBJ databases">
        <authorList>
            <person name="Nowell W R."/>
        </authorList>
    </citation>
    <scope>NUCLEOTIDE SEQUENCE</scope>
</reference>
<organism evidence="2 4">
    <name type="scientific">Rotaria socialis</name>
    <dbReference type="NCBI Taxonomy" id="392032"/>
    <lineage>
        <taxon>Eukaryota</taxon>
        <taxon>Metazoa</taxon>
        <taxon>Spiralia</taxon>
        <taxon>Gnathifera</taxon>
        <taxon>Rotifera</taxon>
        <taxon>Eurotatoria</taxon>
        <taxon>Bdelloidea</taxon>
        <taxon>Philodinida</taxon>
        <taxon>Philodinidae</taxon>
        <taxon>Rotaria</taxon>
    </lineage>
</organism>
<feature type="compositionally biased region" description="Low complexity" evidence="1">
    <location>
        <begin position="735"/>
        <end position="746"/>
    </location>
</feature>
<feature type="region of interest" description="Disordered" evidence="1">
    <location>
        <begin position="141"/>
        <end position="165"/>
    </location>
</feature>
<gene>
    <name evidence="3" type="ORF">HFQ381_LOCUS4263</name>
    <name evidence="2" type="ORF">LUA448_LOCUS16996</name>
</gene>
<dbReference type="Proteomes" id="UP000663833">
    <property type="component" value="Unassembled WGS sequence"/>
</dbReference>
<evidence type="ECO:0000313" key="4">
    <source>
        <dbReference type="Proteomes" id="UP000663833"/>
    </source>
</evidence>
<feature type="compositionally biased region" description="Polar residues" evidence="1">
    <location>
        <begin position="146"/>
        <end position="165"/>
    </location>
</feature>
<feature type="compositionally biased region" description="Basic and acidic residues" evidence="1">
    <location>
        <begin position="18"/>
        <end position="27"/>
    </location>
</feature>
<feature type="region of interest" description="Disordered" evidence="1">
    <location>
        <begin position="440"/>
        <end position="559"/>
    </location>
</feature>
<evidence type="ECO:0000313" key="3">
    <source>
        <dbReference type="EMBL" id="CAF4149620.1"/>
    </source>
</evidence>
<proteinExistence type="predicted"/>
<feature type="compositionally biased region" description="Polar residues" evidence="1">
    <location>
        <begin position="73"/>
        <end position="84"/>
    </location>
</feature>
<dbReference type="InterPro" id="IPR013761">
    <property type="entry name" value="SAM/pointed_sf"/>
</dbReference>
<comment type="caution">
    <text evidence="2">The sequence shown here is derived from an EMBL/GenBank/DDBJ whole genome shotgun (WGS) entry which is preliminary data.</text>
</comment>
<feature type="region of interest" description="Disordered" evidence="1">
    <location>
        <begin position="215"/>
        <end position="237"/>
    </location>
</feature>
<accession>A0A817ZL87</accession>
<dbReference type="EMBL" id="CAJOBO010000166">
    <property type="protein sequence ID" value="CAF4149620.1"/>
    <property type="molecule type" value="Genomic_DNA"/>
</dbReference>
<sequence length="871" mass="97812">MASTTHTAKPITIDLRKYKEKENRRPEASLNVQHVSSNSGSSGSLPKRYQSVFTDSTPITSFGIRNDDHYSRSHSPPNRTQPQIHQRPLKSVKEFLTTHSTADQRIDDRRRSSSQTNGFTRSQAEATIQNVNVALTKTLNKLRPEPSNTGSTNIRSTSIYVGPSSTRPITARVTTHQNTGTTTTTPSSSNYFYQLPGSTKGPLPAELITRRPTSSFGTNILPNSTSHSRLSTGTGTGSLVLPQSATIKSETKFNDNANTRISTPLRAPAKSVDIGLHQLDGFNFDNVTLDEHQEKLRAGKNELNQQTITKITSRKQSSAPRAPSADSQRALPEVSVNPQIQSSVQQNTDQLPYVHESIQNGIFNHHIQVEPTNTMKRTSSSSKSQQILDVQPTIIVHRQQRSASSASRPNSATTTILPSTIKNPLSEAYIDRENIRSQVFIPESTNNNNDSTSTLKQYDNQKETKKNTQNSSTPPPPPSPSNKESNRLWKKQRNKYSTKASAAALVTRKNAQNTRPPARLKNYEDDSDSETIATESQGKEDDMTRRHGNLQSDLGSDAWSDLTSEFSDTKLRKHPNIRTSTPNITRYSSSLSSKEVGQIRKQLTDLQIMYNDLLKLLDVDIESVRSSIKSSTSSQVERNGRKHRFRKVMPVMSMPHSNPDMKEINQRFTRVESSIVTLAESIAKLSAQIQMQRVIKDDVYHLRQEVAELRQQVYQQYPRQQQQQQQPSTPAGGRTSSMSTTSQQQSRLITANAQRLTTTNRTNPLNISTSYMPSTSTILRSNSIIDPRQARKIEQFFGAEAMLRYFLSLLNYEEYVPVLEQEKIGFYELPYISERKLQSLGIPYEFCTRIIYEAQQYFISLLTLKSNGIDV</sequence>
<feature type="compositionally biased region" description="Polar residues" evidence="1">
    <location>
        <begin position="215"/>
        <end position="233"/>
    </location>
</feature>
<feature type="compositionally biased region" description="Polar residues" evidence="1">
    <location>
        <begin position="51"/>
        <end position="60"/>
    </location>
</feature>
<evidence type="ECO:0000313" key="2">
    <source>
        <dbReference type="EMBL" id="CAF3394621.1"/>
    </source>
</evidence>
<protein>
    <recommendedName>
        <fullName evidence="5">SAM domain-containing protein</fullName>
    </recommendedName>
</protein>
<evidence type="ECO:0000256" key="1">
    <source>
        <dbReference type="SAM" id="MobiDB-lite"/>
    </source>
</evidence>